<dbReference type="EMBL" id="ML976987">
    <property type="protein sequence ID" value="KAF1958337.1"/>
    <property type="molecule type" value="Genomic_DNA"/>
</dbReference>
<name>A0A6A5UB58_9PLEO</name>
<accession>A0A6A5UB58</accession>
<evidence type="ECO:0000313" key="2">
    <source>
        <dbReference type="Proteomes" id="UP000800035"/>
    </source>
</evidence>
<protein>
    <submittedName>
        <fullName evidence="1">Uncharacterized protein</fullName>
    </submittedName>
</protein>
<sequence>MYGWSLSRNAVADMRNRELAKNFLTIDQAQAVLTVRAVDLGGIYKCASFHQTSASYKASEANLHLANLQTMLWCATCIAVIFTKLSFTLLLEMLGFEEEMLPAINASALDGFYSSDRRDRSVEIVQLKGIPYYKNPSTRDDGCFSYAWQRQQGIRFNKLPFEDHPSNVETQELLQNPCIILDSKGAI</sequence>
<gene>
    <name evidence="1" type="ORF">CC80DRAFT_503112</name>
</gene>
<dbReference type="AlphaFoldDB" id="A0A6A5UB58"/>
<organism evidence="1 2">
    <name type="scientific">Byssothecium circinans</name>
    <dbReference type="NCBI Taxonomy" id="147558"/>
    <lineage>
        <taxon>Eukaryota</taxon>
        <taxon>Fungi</taxon>
        <taxon>Dikarya</taxon>
        <taxon>Ascomycota</taxon>
        <taxon>Pezizomycotina</taxon>
        <taxon>Dothideomycetes</taxon>
        <taxon>Pleosporomycetidae</taxon>
        <taxon>Pleosporales</taxon>
        <taxon>Massarineae</taxon>
        <taxon>Massarinaceae</taxon>
        <taxon>Byssothecium</taxon>
    </lineage>
</organism>
<reference evidence="1" key="1">
    <citation type="journal article" date="2020" name="Stud. Mycol.">
        <title>101 Dothideomycetes genomes: a test case for predicting lifestyles and emergence of pathogens.</title>
        <authorList>
            <person name="Haridas S."/>
            <person name="Albert R."/>
            <person name="Binder M."/>
            <person name="Bloem J."/>
            <person name="Labutti K."/>
            <person name="Salamov A."/>
            <person name="Andreopoulos B."/>
            <person name="Baker S."/>
            <person name="Barry K."/>
            <person name="Bills G."/>
            <person name="Bluhm B."/>
            <person name="Cannon C."/>
            <person name="Castanera R."/>
            <person name="Culley D."/>
            <person name="Daum C."/>
            <person name="Ezra D."/>
            <person name="Gonzalez J."/>
            <person name="Henrissat B."/>
            <person name="Kuo A."/>
            <person name="Liang C."/>
            <person name="Lipzen A."/>
            <person name="Lutzoni F."/>
            <person name="Magnuson J."/>
            <person name="Mondo S."/>
            <person name="Nolan M."/>
            <person name="Ohm R."/>
            <person name="Pangilinan J."/>
            <person name="Park H.-J."/>
            <person name="Ramirez L."/>
            <person name="Alfaro M."/>
            <person name="Sun H."/>
            <person name="Tritt A."/>
            <person name="Yoshinaga Y."/>
            <person name="Zwiers L.-H."/>
            <person name="Turgeon B."/>
            <person name="Goodwin S."/>
            <person name="Spatafora J."/>
            <person name="Crous P."/>
            <person name="Grigoriev I."/>
        </authorList>
    </citation>
    <scope>NUCLEOTIDE SEQUENCE</scope>
    <source>
        <strain evidence="1">CBS 675.92</strain>
    </source>
</reference>
<dbReference type="Proteomes" id="UP000800035">
    <property type="component" value="Unassembled WGS sequence"/>
</dbReference>
<proteinExistence type="predicted"/>
<evidence type="ECO:0000313" key="1">
    <source>
        <dbReference type="EMBL" id="KAF1958337.1"/>
    </source>
</evidence>
<keyword evidence="2" id="KW-1185">Reference proteome</keyword>